<proteinExistence type="predicted"/>
<name>A0A564YX70_HYMDI</name>
<evidence type="ECO:0000256" key="1">
    <source>
        <dbReference type="SAM" id="Phobius"/>
    </source>
</evidence>
<dbReference type="Proteomes" id="UP000321570">
    <property type="component" value="Unassembled WGS sequence"/>
</dbReference>
<organism evidence="2 3">
    <name type="scientific">Hymenolepis diminuta</name>
    <name type="common">Rat tapeworm</name>
    <dbReference type="NCBI Taxonomy" id="6216"/>
    <lineage>
        <taxon>Eukaryota</taxon>
        <taxon>Metazoa</taxon>
        <taxon>Spiralia</taxon>
        <taxon>Lophotrochozoa</taxon>
        <taxon>Platyhelminthes</taxon>
        <taxon>Cestoda</taxon>
        <taxon>Eucestoda</taxon>
        <taxon>Cyclophyllidea</taxon>
        <taxon>Hymenolepididae</taxon>
        <taxon>Hymenolepis</taxon>
    </lineage>
</organism>
<dbReference type="EMBL" id="CABIJS010000444">
    <property type="protein sequence ID" value="VUZ51629.1"/>
    <property type="molecule type" value="Genomic_DNA"/>
</dbReference>
<dbReference type="AlphaFoldDB" id="A0A564YX70"/>
<keyword evidence="1" id="KW-0812">Transmembrane</keyword>
<feature type="transmembrane region" description="Helical" evidence="1">
    <location>
        <begin position="65"/>
        <end position="85"/>
    </location>
</feature>
<evidence type="ECO:0000313" key="2">
    <source>
        <dbReference type="EMBL" id="VUZ51629.1"/>
    </source>
</evidence>
<keyword evidence="3" id="KW-1185">Reference proteome</keyword>
<gene>
    <name evidence="2" type="ORF">WMSIL1_LOCUS10457</name>
</gene>
<keyword evidence="1" id="KW-1133">Transmembrane helix</keyword>
<keyword evidence="1" id="KW-0472">Membrane</keyword>
<accession>A0A564YX70</accession>
<reference evidence="2 3" key="1">
    <citation type="submission" date="2019-07" db="EMBL/GenBank/DDBJ databases">
        <authorList>
            <person name="Jastrzebski P J."/>
            <person name="Paukszto L."/>
            <person name="Jastrzebski P J."/>
        </authorList>
    </citation>
    <scope>NUCLEOTIDE SEQUENCE [LARGE SCALE GENOMIC DNA]</scope>
    <source>
        <strain evidence="2 3">WMS-il1</strain>
    </source>
</reference>
<sequence>MTHDVYLACLNAPIDFPLFSITVSFHLKSTSTLMLSCGFTQTITACAGPRGSNTSFLLSLPLPLSIIRCGFLKYILVYATLGVLFHNCY</sequence>
<protein>
    <submittedName>
        <fullName evidence="2">Uncharacterized protein</fullName>
    </submittedName>
</protein>
<evidence type="ECO:0000313" key="3">
    <source>
        <dbReference type="Proteomes" id="UP000321570"/>
    </source>
</evidence>